<accession>A0ACD3APN3</accession>
<dbReference type="Proteomes" id="UP000308600">
    <property type="component" value="Unassembled WGS sequence"/>
</dbReference>
<sequence>MFVDVPPDEAIVRSVKEHQQSRSCVPGKSTTTTTSTLVHHFRVPNSSARWPSGFRFSGYKHPIKGTYQSNLKHHNPGSQHSKNRLSSGPSNSLTGTILLYVLTGNIILGLSVFGRKVLKSAAITR</sequence>
<evidence type="ECO:0000313" key="2">
    <source>
        <dbReference type="Proteomes" id="UP000308600"/>
    </source>
</evidence>
<keyword evidence="2" id="KW-1185">Reference proteome</keyword>
<proteinExistence type="predicted"/>
<name>A0ACD3APN3_9AGAR</name>
<organism evidence="1 2">
    <name type="scientific">Pluteus cervinus</name>
    <dbReference type="NCBI Taxonomy" id="181527"/>
    <lineage>
        <taxon>Eukaryota</taxon>
        <taxon>Fungi</taxon>
        <taxon>Dikarya</taxon>
        <taxon>Basidiomycota</taxon>
        <taxon>Agaricomycotina</taxon>
        <taxon>Agaricomycetes</taxon>
        <taxon>Agaricomycetidae</taxon>
        <taxon>Agaricales</taxon>
        <taxon>Pluteineae</taxon>
        <taxon>Pluteaceae</taxon>
        <taxon>Pluteus</taxon>
    </lineage>
</organism>
<dbReference type="EMBL" id="ML208375">
    <property type="protein sequence ID" value="TFK67487.1"/>
    <property type="molecule type" value="Genomic_DNA"/>
</dbReference>
<evidence type="ECO:0000313" key="1">
    <source>
        <dbReference type="EMBL" id="TFK67487.1"/>
    </source>
</evidence>
<gene>
    <name evidence="1" type="ORF">BDN72DRAFT_96344</name>
</gene>
<protein>
    <submittedName>
        <fullName evidence="1">Uncharacterized protein</fullName>
    </submittedName>
</protein>
<reference evidence="1 2" key="1">
    <citation type="journal article" date="2019" name="Nat. Ecol. Evol.">
        <title>Megaphylogeny resolves global patterns of mushroom evolution.</title>
        <authorList>
            <person name="Varga T."/>
            <person name="Krizsan K."/>
            <person name="Foldi C."/>
            <person name="Dima B."/>
            <person name="Sanchez-Garcia M."/>
            <person name="Sanchez-Ramirez S."/>
            <person name="Szollosi G.J."/>
            <person name="Szarkandi J.G."/>
            <person name="Papp V."/>
            <person name="Albert L."/>
            <person name="Andreopoulos W."/>
            <person name="Angelini C."/>
            <person name="Antonin V."/>
            <person name="Barry K.W."/>
            <person name="Bougher N.L."/>
            <person name="Buchanan P."/>
            <person name="Buyck B."/>
            <person name="Bense V."/>
            <person name="Catcheside P."/>
            <person name="Chovatia M."/>
            <person name="Cooper J."/>
            <person name="Damon W."/>
            <person name="Desjardin D."/>
            <person name="Finy P."/>
            <person name="Geml J."/>
            <person name="Haridas S."/>
            <person name="Hughes K."/>
            <person name="Justo A."/>
            <person name="Karasinski D."/>
            <person name="Kautmanova I."/>
            <person name="Kiss B."/>
            <person name="Kocsube S."/>
            <person name="Kotiranta H."/>
            <person name="LaButti K.M."/>
            <person name="Lechner B.E."/>
            <person name="Liimatainen K."/>
            <person name="Lipzen A."/>
            <person name="Lukacs Z."/>
            <person name="Mihaltcheva S."/>
            <person name="Morgado L.N."/>
            <person name="Niskanen T."/>
            <person name="Noordeloos M.E."/>
            <person name="Ohm R.A."/>
            <person name="Ortiz-Santana B."/>
            <person name="Ovrebo C."/>
            <person name="Racz N."/>
            <person name="Riley R."/>
            <person name="Savchenko A."/>
            <person name="Shiryaev A."/>
            <person name="Soop K."/>
            <person name="Spirin V."/>
            <person name="Szebenyi C."/>
            <person name="Tomsovsky M."/>
            <person name="Tulloss R.E."/>
            <person name="Uehling J."/>
            <person name="Grigoriev I.V."/>
            <person name="Vagvolgyi C."/>
            <person name="Papp T."/>
            <person name="Martin F.M."/>
            <person name="Miettinen O."/>
            <person name="Hibbett D.S."/>
            <person name="Nagy L.G."/>
        </authorList>
    </citation>
    <scope>NUCLEOTIDE SEQUENCE [LARGE SCALE GENOMIC DNA]</scope>
    <source>
        <strain evidence="1 2">NL-1719</strain>
    </source>
</reference>